<keyword evidence="4" id="KW-1185">Reference proteome</keyword>
<evidence type="ECO:0000313" key="3">
    <source>
        <dbReference type="EMBL" id="PWN31167.1"/>
    </source>
</evidence>
<keyword evidence="2" id="KW-0472">Membrane</keyword>
<feature type="compositionally biased region" description="Polar residues" evidence="1">
    <location>
        <begin position="442"/>
        <end position="456"/>
    </location>
</feature>
<evidence type="ECO:0000313" key="4">
    <source>
        <dbReference type="Proteomes" id="UP000245884"/>
    </source>
</evidence>
<feature type="compositionally biased region" description="Low complexity" evidence="1">
    <location>
        <begin position="290"/>
        <end position="304"/>
    </location>
</feature>
<organism evidence="3 4">
    <name type="scientific">Jaminaea rosea</name>
    <dbReference type="NCBI Taxonomy" id="1569628"/>
    <lineage>
        <taxon>Eukaryota</taxon>
        <taxon>Fungi</taxon>
        <taxon>Dikarya</taxon>
        <taxon>Basidiomycota</taxon>
        <taxon>Ustilaginomycotina</taxon>
        <taxon>Exobasidiomycetes</taxon>
        <taxon>Microstromatales</taxon>
        <taxon>Microstromatales incertae sedis</taxon>
        <taxon>Jaminaea</taxon>
    </lineage>
</organism>
<feature type="compositionally biased region" description="Low complexity" evidence="1">
    <location>
        <begin position="667"/>
        <end position="690"/>
    </location>
</feature>
<feature type="compositionally biased region" description="Basic and acidic residues" evidence="1">
    <location>
        <begin position="240"/>
        <end position="250"/>
    </location>
</feature>
<dbReference type="AlphaFoldDB" id="A0A316V0T6"/>
<sequence>MSSTPSQSQDGDALDKAMLAHAPKIAGSFWIFLAVVITASVVLICLGVALFFLCSRRRKARHLAKSARGDDLMTHHPTSLFFETVTASAEQRAPYKHVMGSEDTYASEREHKEGEYDQGYGLDYSYDESRYNNSAAAETAPLAPPQVLPAATSRKTSRARGHGGSRWQVLTDSSDDEEDEEQDGGAGGGGDLADVTLGTQSRRGSSAQHGVAPTSAPFGLHDYYLAQVAEAATPPSPRATRRESDARGSEAYEAVPLPPATPRRHSRTRSRRNSWEHEDATGEPSIRVIPRASSPPRNQPRRSSMPAEPPATLPISQSVGSAALPPSLVVGNGAPGQPRTLSGGTTPAVASPVGRPRSFSSGAASSTSRRWSNNVNANETTPPVPPIPAALRTSMLPEVRKGSTPPKEGEAASSSLERSLPVARNQSERDMPGEQEQPSPPSRTATQAHDLTLFSSRDSHASIPVSPPPQYVPRLELQPATEAPPPSTSASTSATRRLPSGKRSSAPSGPRSFANPAAAASSASAHGGGTRGVSPFDPRATERRGESWPSVPQGWTLAQQQQPQPEAQAEAQPEAQAEPARPAEQQGHELPSAPRRPVVQQAGKRHEHLHRRQSSQGAHNGGAWWEVEPASSTSRQHTGQPGKKISEGERPPRLPSLPFQPDSDVESGSASKAGSGSRLPPASSSGSGPAWYTWQGDWEGARRDSRGFGYV</sequence>
<feature type="region of interest" description="Disordered" evidence="1">
    <location>
        <begin position="100"/>
        <end position="119"/>
    </location>
</feature>
<dbReference type="RefSeq" id="XP_025365779.1">
    <property type="nucleotide sequence ID" value="XM_025504678.1"/>
</dbReference>
<feature type="compositionally biased region" description="Low complexity" evidence="1">
    <location>
        <begin position="558"/>
        <end position="585"/>
    </location>
</feature>
<feature type="region of interest" description="Disordered" evidence="1">
    <location>
        <begin position="231"/>
        <end position="711"/>
    </location>
</feature>
<keyword evidence="2" id="KW-1133">Transmembrane helix</keyword>
<dbReference type="EMBL" id="KZ819662">
    <property type="protein sequence ID" value="PWN31167.1"/>
    <property type="molecule type" value="Genomic_DNA"/>
</dbReference>
<feature type="compositionally biased region" description="Low complexity" evidence="1">
    <location>
        <begin position="355"/>
        <end position="372"/>
    </location>
</feature>
<feature type="transmembrane region" description="Helical" evidence="2">
    <location>
        <begin position="29"/>
        <end position="53"/>
    </location>
</feature>
<feature type="compositionally biased region" description="Basic residues" evidence="1">
    <location>
        <begin position="262"/>
        <end position="272"/>
    </location>
</feature>
<accession>A0A316V0T6</accession>
<feature type="compositionally biased region" description="Polar residues" evidence="1">
    <location>
        <begin position="630"/>
        <end position="639"/>
    </location>
</feature>
<feature type="compositionally biased region" description="Basic and acidic residues" evidence="1">
    <location>
        <begin position="106"/>
        <end position="115"/>
    </location>
</feature>
<dbReference type="GeneID" id="37026501"/>
<feature type="region of interest" description="Disordered" evidence="1">
    <location>
        <begin position="137"/>
        <end position="214"/>
    </location>
</feature>
<gene>
    <name evidence="3" type="ORF">BDZ90DRAFT_225701</name>
</gene>
<reference evidence="3 4" key="1">
    <citation type="journal article" date="2018" name="Mol. Biol. Evol.">
        <title>Broad Genomic Sampling Reveals a Smut Pathogenic Ancestry of the Fungal Clade Ustilaginomycotina.</title>
        <authorList>
            <person name="Kijpornyongpan T."/>
            <person name="Mondo S.J."/>
            <person name="Barry K."/>
            <person name="Sandor L."/>
            <person name="Lee J."/>
            <person name="Lipzen A."/>
            <person name="Pangilinan J."/>
            <person name="LaButti K."/>
            <person name="Hainaut M."/>
            <person name="Henrissat B."/>
            <person name="Grigoriev I.V."/>
            <person name="Spatafora J.W."/>
            <person name="Aime M.C."/>
        </authorList>
    </citation>
    <scope>NUCLEOTIDE SEQUENCE [LARGE SCALE GENOMIC DNA]</scope>
    <source>
        <strain evidence="3 4">MCA 5214</strain>
    </source>
</reference>
<name>A0A316V0T6_9BASI</name>
<feature type="compositionally biased region" description="Polar residues" evidence="1">
    <location>
        <begin position="199"/>
        <end position="208"/>
    </location>
</feature>
<evidence type="ECO:0000256" key="2">
    <source>
        <dbReference type="SAM" id="Phobius"/>
    </source>
</evidence>
<dbReference type="Proteomes" id="UP000245884">
    <property type="component" value="Unassembled WGS sequence"/>
</dbReference>
<feature type="compositionally biased region" description="Acidic residues" evidence="1">
    <location>
        <begin position="173"/>
        <end position="183"/>
    </location>
</feature>
<evidence type="ECO:0000256" key="1">
    <source>
        <dbReference type="SAM" id="MobiDB-lite"/>
    </source>
</evidence>
<keyword evidence="2" id="KW-0812">Transmembrane</keyword>
<proteinExistence type="predicted"/>
<protein>
    <submittedName>
        <fullName evidence="3">Uncharacterized protein</fullName>
    </submittedName>
</protein>
<feature type="compositionally biased region" description="Basic and acidic residues" evidence="1">
    <location>
        <begin position="699"/>
        <end position="711"/>
    </location>
</feature>
<feature type="compositionally biased region" description="Basic residues" evidence="1">
    <location>
        <begin position="603"/>
        <end position="613"/>
    </location>
</feature>